<evidence type="ECO:0000313" key="3">
    <source>
        <dbReference type="EnsemblMetazoa" id="AALFPA23_005807.P7466"/>
    </source>
</evidence>
<dbReference type="EC" id="3.1.-.-" evidence="1"/>
<dbReference type="Proteomes" id="UP000069940">
    <property type="component" value="Unassembled WGS sequence"/>
</dbReference>
<feature type="active site" evidence="1">
    <location>
        <position position="252"/>
    </location>
</feature>
<feature type="domain" description="PD-(D/E)XK endonuclease-like" evidence="2">
    <location>
        <begin position="165"/>
        <end position="318"/>
    </location>
</feature>
<dbReference type="PANTHER" id="PTHR31340">
    <property type="entry name" value="MITOCHONDRIAL GENOME MAINTENANCE EXONUCLEASE 1"/>
    <property type="match status" value="1"/>
</dbReference>
<reference evidence="4" key="1">
    <citation type="journal article" date="2015" name="Proc. Natl. Acad. Sci. U.S.A.">
        <title>Genome sequence of the Asian Tiger mosquito, Aedes albopictus, reveals insights into its biology, genetics, and evolution.</title>
        <authorList>
            <person name="Chen X.G."/>
            <person name="Jiang X."/>
            <person name="Gu J."/>
            <person name="Xu M."/>
            <person name="Wu Y."/>
            <person name="Deng Y."/>
            <person name="Zhang C."/>
            <person name="Bonizzoni M."/>
            <person name="Dermauw W."/>
            <person name="Vontas J."/>
            <person name="Armbruster P."/>
            <person name="Huang X."/>
            <person name="Yang Y."/>
            <person name="Zhang H."/>
            <person name="He W."/>
            <person name="Peng H."/>
            <person name="Liu Y."/>
            <person name="Wu K."/>
            <person name="Chen J."/>
            <person name="Lirakis M."/>
            <person name="Topalis P."/>
            <person name="Van Leeuwen T."/>
            <person name="Hall A.B."/>
            <person name="Jiang X."/>
            <person name="Thorpe C."/>
            <person name="Mueller R.L."/>
            <person name="Sun C."/>
            <person name="Waterhouse R.M."/>
            <person name="Yan G."/>
            <person name="Tu Z.J."/>
            <person name="Fang X."/>
            <person name="James A.A."/>
        </authorList>
    </citation>
    <scope>NUCLEOTIDE SEQUENCE [LARGE SCALE GENOMIC DNA]</scope>
    <source>
        <strain evidence="4">Foshan</strain>
    </source>
</reference>
<dbReference type="RefSeq" id="XP_029730755.2">
    <property type="nucleotide sequence ID" value="XM_029874895.2"/>
</dbReference>
<keyword evidence="4" id="KW-1185">Reference proteome</keyword>
<keyword evidence="1" id="KW-0540">Nuclease</keyword>
<dbReference type="EnsemblMetazoa" id="AALFPA23_005807.R7466">
    <property type="protein sequence ID" value="AALFPA23_005807.P7466"/>
    <property type="gene ID" value="AALFPA23_005807"/>
</dbReference>
<feature type="active site" evidence="1">
    <location>
        <position position="265"/>
    </location>
</feature>
<dbReference type="HAMAP" id="MF_03030">
    <property type="entry name" value="MGME1"/>
    <property type="match status" value="1"/>
</dbReference>
<evidence type="ECO:0000259" key="2">
    <source>
        <dbReference type="Pfam" id="PF12705"/>
    </source>
</evidence>
<dbReference type="GeneID" id="115267720"/>
<comment type="similarity">
    <text evidence="1">Belongs to the MGME1 family.</text>
</comment>
<dbReference type="Pfam" id="PF12705">
    <property type="entry name" value="PDDEXK_1"/>
    <property type="match status" value="1"/>
</dbReference>
<dbReference type="InterPro" id="IPR038726">
    <property type="entry name" value="PDDEXK_AddAB-type"/>
</dbReference>
<sequence>MIKSVIVRNFATAIKKTDPKPKQLNQKARVIRNLNYENKALFGAVVKKETEDVPARLKSNRQSANHIGNNSEMYWLLQRDKPIKTPDRSSNIETQGNILQQSLEIPFSAKELRSVLTFPLAPSTNGTLEQTWTRHDQYETDRYRSPSVNKILTATMSESSRQILLKWKASKIAELGEEGFAEFQKATFERGSNFHSCLESWLNQEDVDRDKLERARDLWTSINGSLERVGRPARVIERKIYHPFLHYNGVVDCVSSLDNKLHIIEWKTSENQKSSLSATYDAPVQLCAYLGALKADPEFSGLDIAGGAVFVAYTSGNPAHVHLLSPDKLKKYWSVWLRRLQEYWIRYRDNTLPEPI</sequence>
<keyword evidence="1" id="KW-0496">Mitochondrion</keyword>
<keyword evidence="1" id="KW-0269">Exonuclease</keyword>
<protein>
    <recommendedName>
        <fullName evidence="1">Mitochondrial genome maintenance exonuclease 1</fullName>
        <ecNumber evidence="1">3.1.-.-</ecNumber>
    </recommendedName>
</protein>
<organism evidence="3 4">
    <name type="scientific">Aedes albopictus</name>
    <name type="common">Asian tiger mosquito</name>
    <name type="synonym">Stegomyia albopicta</name>
    <dbReference type="NCBI Taxonomy" id="7160"/>
    <lineage>
        <taxon>Eukaryota</taxon>
        <taxon>Metazoa</taxon>
        <taxon>Ecdysozoa</taxon>
        <taxon>Arthropoda</taxon>
        <taxon>Hexapoda</taxon>
        <taxon>Insecta</taxon>
        <taxon>Pterygota</taxon>
        <taxon>Neoptera</taxon>
        <taxon>Endopterygota</taxon>
        <taxon>Diptera</taxon>
        <taxon>Nematocera</taxon>
        <taxon>Culicoidea</taxon>
        <taxon>Culicidae</taxon>
        <taxon>Culicinae</taxon>
        <taxon>Aedini</taxon>
        <taxon>Aedes</taxon>
        <taxon>Stegomyia</taxon>
    </lineage>
</organism>
<comment type="function">
    <text evidence="1">Metal-dependent single-stranded DNA (ssDNA) exonuclease involved in mitochondrial genome maintenance.</text>
</comment>
<keyword evidence="1" id="KW-0378">Hydrolase</keyword>
<evidence type="ECO:0000313" key="4">
    <source>
        <dbReference type="Proteomes" id="UP000069940"/>
    </source>
</evidence>
<name>A0ABM1Y537_AEDAL</name>
<dbReference type="Gene3D" id="3.90.320.10">
    <property type="match status" value="1"/>
</dbReference>
<comment type="subcellular location">
    <subcellularLocation>
        <location evidence="1">Mitochondrion</location>
    </subcellularLocation>
</comment>
<accession>A0ABM1Y537</accession>
<proteinExistence type="inferred from homology"/>
<feature type="active site" evidence="1">
    <location>
        <position position="267"/>
    </location>
</feature>
<evidence type="ECO:0000256" key="1">
    <source>
        <dbReference type="HAMAP-Rule" id="MF_03030"/>
    </source>
</evidence>
<dbReference type="PANTHER" id="PTHR31340:SF5">
    <property type="entry name" value="MITOCHONDRIAL GENOME MAINTENANCE EXONUCLEASE 1"/>
    <property type="match status" value="1"/>
</dbReference>
<reference evidence="3" key="2">
    <citation type="submission" date="2025-05" db="UniProtKB">
        <authorList>
            <consortium name="EnsemblMetazoa"/>
        </authorList>
    </citation>
    <scope>IDENTIFICATION</scope>
    <source>
        <strain evidence="3">Foshan</strain>
    </source>
</reference>
<dbReference type="InterPro" id="IPR011604">
    <property type="entry name" value="PDDEXK-like_dom_sf"/>
</dbReference>